<accession>W9IFP3</accession>
<reference evidence="1 2" key="1">
    <citation type="submission" date="2011-06" db="EMBL/GenBank/DDBJ databases">
        <title>The Genome Sequence of Fusarium oxysporum FOSC 3-a.</title>
        <authorList>
            <consortium name="The Broad Institute Genome Sequencing Platform"/>
            <person name="Ma L.-J."/>
            <person name="Gale L.R."/>
            <person name="Schwartz D.C."/>
            <person name="Zhou S."/>
            <person name="Corby-Kistler H."/>
            <person name="Young S.K."/>
            <person name="Zeng Q."/>
            <person name="Gargeya S."/>
            <person name="Fitzgerald M."/>
            <person name="Haas B."/>
            <person name="Abouelleil A."/>
            <person name="Alvarado L."/>
            <person name="Arachchi H.M."/>
            <person name="Berlin A."/>
            <person name="Brown A."/>
            <person name="Chapman S.B."/>
            <person name="Chen Z."/>
            <person name="Dunbar C."/>
            <person name="Freedman E."/>
            <person name="Gearin G."/>
            <person name="Gellesch M."/>
            <person name="Goldberg J."/>
            <person name="Griggs A."/>
            <person name="Gujja S."/>
            <person name="Heiman D."/>
            <person name="Howarth C."/>
            <person name="Larson L."/>
            <person name="Lui A."/>
            <person name="MacDonald P.J.P."/>
            <person name="Mehta T."/>
            <person name="Montmayeur A."/>
            <person name="Murphy C."/>
            <person name="Neiman D."/>
            <person name="Pearson M."/>
            <person name="Priest M."/>
            <person name="Roberts A."/>
            <person name="Saif S."/>
            <person name="Shea T."/>
            <person name="Shenoy N."/>
            <person name="Sisk P."/>
            <person name="Stolte C."/>
            <person name="Sykes S."/>
            <person name="Wortman J."/>
            <person name="Nusbaum C."/>
            <person name="Birren B."/>
        </authorList>
    </citation>
    <scope>NUCLEOTIDE SEQUENCE [LARGE SCALE GENOMIC DNA]</scope>
    <source>
        <strain evidence="2">FOSC 3-a</strain>
    </source>
</reference>
<organism evidence="1 2">
    <name type="scientific">Fusarium oxysporum NRRL 32931</name>
    <dbReference type="NCBI Taxonomy" id="660029"/>
    <lineage>
        <taxon>Eukaryota</taxon>
        <taxon>Fungi</taxon>
        <taxon>Dikarya</taxon>
        <taxon>Ascomycota</taxon>
        <taxon>Pezizomycotina</taxon>
        <taxon>Sordariomycetes</taxon>
        <taxon>Hypocreomycetidae</taxon>
        <taxon>Hypocreales</taxon>
        <taxon>Nectriaceae</taxon>
        <taxon>Fusarium</taxon>
        <taxon>Fusarium oxysporum species complex</taxon>
    </lineage>
</organism>
<evidence type="ECO:0000313" key="2">
    <source>
        <dbReference type="Proteomes" id="UP000030753"/>
    </source>
</evidence>
<dbReference type="HOGENOM" id="CLU_2399735_0_0_1"/>
<gene>
    <name evidence="1" type="ORF">FOYG_09026</name>
</gene>
<evidence type="ECO:0000313" key="1">
    <source>
        <dbReference type="EMBL" id="EWY92130.1"/>
    </source>
</evidence>
<sequence length="93" mass="10260">MLELLSRTQHLAALELLIRFGLKGSLPKNEHIIGVLGSYFYVSGAGFTRLPRVEVADTIGCGYNWAASEIYFTLNGELLGELLTYHSTILEAD</sequence>
<dbReference type="Proteomes" id="UP000030753">
    <property type="component" value="Unassembled WGS sequence"/>
</dbReference>
<protein>
    <submittedName>
        <fullName evidence="1">Uncharacterized protein</fullName>
    </submittedName>
</protein>
<proteinExistence type="predicted"/>
<dbReference type="Gene3D" id="2.60.120.920">
    <property type="match status" value="1"/>
</dbReference>
<dbReference type="EMBL" id="JH717843">
    <property type="protein sequence ID" value="EWY92130.1"/>
    <property type="molecule type" value="Genomic_DNA"/>
</dbReference>
<dbReference type="InterPro" id="IPR043136">
    <property type="entry name" value="B30.2/SPRY_sf"/>
</dbReference>
<dbReference type="AlphaFoldDB" id="W9IFP3"/>
<name>W9IFP3_FUSOX</name>